<sequence length="71" mass="7935">MLVDPNSFANSVVASDVEAKTLDEKLALYNKALALAIKNNKSENAKANIEHRKQMPTTEDQKKHLRKMGLI</sequence>
<protein>
    <submittedName>
        <fullName evidence="2">Uncharacterized protein</fullName>
    </submittedName>
</protein>
<evidence type="ECO:0000313" key="2">
    <source>
        <dbReference type="EMBL" id="ADF83423.1"/>
    </source>
</evidence>
<proteinExistence type="predicted"/>
<evidence type="ECO:0000313" key="3">
    <source>
        <dbReference type="Proteomes" id="UP000002375"/>
    </source>
</evidence>
<dbReference type="Proteomes" id="UP000002375">
    <property type="component" value="Segment"/>
</dbReference>
<keyword evidence="3" id="KW-1185">Reference proteome</keyword>
<dbReference type="RefSeq" id="YP_009168548.1">
    <property type="nucleotide sequence ID" value="NC_027990.1"/>
</dbReference>
<organism evidence="2 3">
    <name type="scientific">Lactobacillus phage LBR48</name>
    <dbReference type="NCBI Taxonomy" id="755164"/>
    <lineage>
        <taxon>Viruses</taxon>
        <taxon>Duplodnaviria</taxon>
        <taxon>Heunggongvirae</taxon>
        <taxon>Uroviricota</taxon>
        <taxon>Caudoviricetes</taxon>
        <taxon>Anamdongvirus</taxon>
        <taxon>Anamdongvirus LBR48</taxon>
    </lineage>
</organism>
<feature type="region of interest" description="Disordered" evidence="1">
    <location>
        <begin position="45"/>
        <end position="71"/>
    </location>
</feature>
<name>D6PST2_9CAUD</name>
<dbReference type="GeneID" id="26040496"/>
<dbReference type="KEGG" id="vg:26040496"/>
<evidence type="ECO:0000256" key="1">
    <source>
        <dbReference type="SAM" id="MobiDB-lite"/>
    </source>
</evidence>
<accession>D6PST2</accession>
<dbReference type="EMBL" id="GU967410">
    <property type="protein sequence ID" value="ADF83423.1"/>
    <property type="molecule type" value="Genomic_DNA"/>
</dbReference>
<reference evidence="2 3" key="1">
    <citation type="journal article" date="2011" name="Arch. Virol.">
        <title>Complete nucleotide sequence of the temperate bacteriophage LBR48, a new member of the family Myoviridae.</title>
        <authorList>
            <person name="Jang S.H."/>
            <person name="Yoon B.H."/>
            <person name="Chang H.I."/>
        </authorList>
    </citation>
    <scope>NUCLEOTIDE SEQUENCE [LARGE SCALE GENOMIC DNA]</scope>
</reference>